<dbReference type="EC" id="2.7.13.3" evidence="2"/>
<dbReference type="Gene3D" id="3.30.565.10">
    <property type="entry name" value="Histidine kinase-like ATPase, C-terminal domain"/>
    <property type="match status" value="1"/>
</dbReference>
<gene>
    <name evidence="11" type="primary">pdtaS_1</name>
    <name evidence="10" type="ORF">CLV79_11329</name>
    <name evidence="11" type="ORF">LOS8367_00503</name>
</gene>
<dbReference type="Pfam" id="PF07568">
    <property type="entry name" value="HisKA_2"/>
    <property type="match status" value="1"/>
</dbReference>
<keyword evidence="8" id="KW-0472">Membrane</keyword>
<dbReference type="AlphaFoldDB" id="A0A1X6YFN2"/>
<dbReference type="PANTHER" id="PTHR41523">
    <property type="entry name" value="TWO-COMPONENT SYSTEM SENSOR PROTEIN"/>
    <property type="match status" value="1"/>
</dbReference>
<evidence type="ECO:0000256" key="3">
    <source>
        <dbReference type="ARBA" id="ARBA00022553"/>
    </source>
</evidence>
<evidence type="ECO:0000313" key="11">
    <source>
        <dbReference type="EMBL" id="SLN20059.1"/>
    </source>
</evidence>
<protein>
    <recommendedName>
        <fullName evidence="2">histidine kinase</fullName>
        <ecNumber evidence="2">2.7.13.3</ecNumber>
    </recommendedName>
</protein>
<evidence type="ECO:0000256" key="5">
    <source>
        <dbReference type="ARBA" id="ARBA00022741"/>
    </source>
</evidence>
<dbReference type="RefSeq" id="WP_085894852.1">
    <property type="nucleotide sequence ID" value="NZ_FWFY01000001.1"/>
</dbReference>
<evidence type="ECO:0000259" key="9">
    <source>
        <dbReference type="Pfam" id="PF07568"/>
    </source>
</evidence>
<feature type="domain" description="Signal transduction histidine kinase subgroup 2 dimerisation and phosphoacceptor" evidence="9">
    <location>
        <begin position="378"/>
        <end position="448"/>
    </location>
</feature>
<evidence type="ECO:0000256" key="2">
    <source>
        <dbReference type="ARBA" id="ARBA00012438"/>
    </source>
</evidence>
<dbReference type="EMBL" id="FWFY01000001">
    <property type="protein sequence ID" value="SLN20059.1"/>
    <property type="molecule type" value="Genomic_DNA"/>
</dbReference>
<reference evidence="11 12" key="1">
    <citation type="submission" date="2017-03" db="EMBL/GenBank/DDBJ databases">
        <authorList>
            <person name="Afonso C.L."/>
            <person name="Miller P.J."/>
            <person name="Scott M.A."/>
            <person name="Spackman E."/>
            <person name="Goraichik I."/>
            <person name="Dimitrov K.M."/>
            <person name="Suarez D.L."/>
            <person name="Swayne D.E."/>
        </authorList>
    </citation>
    <scope>NUCLEOTIDE SEQUENCE [LARGE SCALE GENOMIC DNA]</scope>
    <source>
        <strain evidence="11 12">CECT 8367</strain>
    </source>
</reference>
<feature type="transmembrane region" description="Helical" evidence="8">
    <location>
        <begin position="258"/>
        <end position="279"/>
    </location>
</feature>
<evidence type="ECO:0000313" key="13">
    <source>
        <dbReference type="Proteomes" id="UP000240624"/>
    </source>
</evidence>
<dbReference type="GO" id="GO:0005524">
    <property type="term" value="F:ATP binding"/>
    <property type="evidence" value="ECO:0007669"/>
    <property type="project" value="UniProtKB-KW"/>
</dbReference>
<keyword evidence="8" id="KW-1133">Transmembrane helix</keyword>
<dbReference type="InterPro" id="IPR036890">
    <property type="entry name" value="HATPase_C_sf"/>
</dbReference>
<evidence type="ECO:0000256" key="8">
    <source>
        <dbReference type="SAM" id="Phobius"/>
    </source>
</evidence>
<keyword evidence="3" id="KW-0597">Phosphoprotein</keyword>
<keyword evidence="13" id="KW-1185">Reference proteome</keyword>
<dbReference type="InterPro" id="IPR011495">
    <property type="entry name" value="Sig_transdc_His_kin_sub2_dim/P"/>
</dbReference>
<evidence type="ECO:0000313" key="10">
    <source>
        <dbReference type="EMBL" id="PSK82145.1"/>
    </source>
</evidence>
<keyword evidence="4 11" id="KW-0808">Transferase</keyword>
<proteinExistence type="predicted"/>
<keyword evidence="6 11" id="KW-0418">Kinase</keyword>
<evidence type="ECO:0000256" key="7">
    <source>
        <dbReference type="ARBA" id="ARBA00022840"/>
    </source>
</evidence>
<keyword evidence="8" id="KW-0812">Transmembrane</keyword>
<dbReference type="Proteomes" id="UP000193495">
    <property type="component" value="Unassembled WGS sequence"/>
</dbReference>
<keyword evidence="5" id="KW-0547">Nucleotide-binding</keyword>
<accession>A0A1X6YFN2</accession>
<evidence type="ECO:0000256" key="1">
    <source>
        <dbReference type="ARBA" id="ARBA00000085"/>
    </source>
</evidence>
<dbReference type="OrthoDB" id="9767435at2"/>
<dbReference type="PANTHER" id="PTHR41523:SF8">
    <property type="entry name" value="ETHYLENE RESPONSE SENSOR PROTEIN"/>
    <property type="match status" value="1"/>
</dbReference>
<organism evidence="11 12">
    <name type="scientific">Limimaricola soesokkakensis</name>
    <dbReference type="NCBI Taxonomy" id="1343159"/>
    <lineage>
        <taxon>Bacteria</taxon>
        <taxon>Pseudomonadati</taxon>
        <taxon>Pseudomonadota</taxon>
        <taxon>Alphaproteobacteria</taxon>
        <taxon>Rhodobacterales</taxon>
        <taxon>Paracoccaceae</taxon>
        <taxon>Limimaricola</taxon>
    </lineage>
</organism>
<evidence type="ECO:0000313" key="12">
    <source>
        <dbReference type="Proteomes" id="UP000193495"/>
    </source>
</evidence>
<feature type="transmembrane region" description="Helical" evidence="8">
    <location>
        <begin position="23"/>
        <end position="47"/>
    </location>
</feature>
<keyword evidence="7" id="KW-0067">ATP-binding</keyword>
<sequence length="585" mass="64130">MTETTGERDRAAQAGGWFSAHGLVLRVVAFLTIALMPIGLIAIYQTAEFQRETLRRSELSLLALTAQAGAPVEQTIERAFGVAEALGVVIDELDDAESCSSYLDRYIEGRRLYAMIGLVDADGIMRCSSLDAPLDMRETRIWEQMSVSPNSIVTLSQRTEIADEPVINVASPIETGNGFKGYVQLAIPQRRIASPVSSVSPDRKPIQLVTYNELGEVLTVQNAGKPLEDLLPEGFDLSEQTGLRATASAARAPSGERLVYAVTPLVTGAVFALGIWPAAEGFATPWLTNLFPILMWAASLLVAYYAIHRLVIRHVRRLGRSMRRFGANRQLPPQGTAGDMSRELREIEGEFVQMAGNILQDEARLEDQLRERGILLKEVHHRVKNNLQLISSIMSMQMRRTQDPATREILSRLQDRVLGLATIHRTLYESEDVGRVNAARLLREIVAQQSGASGARPEMTTRLDLEDLELLPDQAVPLSLLTSEALANAMANATPDAEGTTWVSVSLRRENGGTVRLEISNSAPSAMPDQKTASKGARAQGLGMNLIQAFAAQLGGPSETMHEAGIYRLSTGFPVREMQYDPQDY</sequence>
<evidence type="ECO:0000256" key="6">
    <source>
        <dbReference type="ARBA" id="ARBA00022777"/>
    </source>
</evidence>
<evidence type="ECO:0000256" key="4">
    <source>
        <dbReference type="ARBA" id="ARBA00022679"/>
    </source>
</evidence>
<dbReference type="EMBL" id="PYGB01000013">
    <property type="protein sequence ID" value="PSK82145.1"/>
    <property type="molecule type" value="Genomic_DNA"/>
</dbReference>
<dbReference type="GO" id="GO:0004673">
    <property type="term" value="F:protein histidine kinase activity"/>
    <property type="evidence" value="ECO:0007669"/>
    <property type="project" value="UniProtKB-EC"/>
</dbReference>
<dbReference type="Gene3D" id="3.30.450.20">
    <property type="entry name" value="PAS domain"/>
    <property type="match status" value="2"/>
</dbReference>
<name>A0A1X6YFN2_9RHOB</name>
<dbReference type="Proteomes" id="UP000240624">
    <property type="component" value="Unassembled WGS sequence"/>
</dbReference>
<comment type="catalytic activity">
    <reaction evidence="1">
        <text>ATP + protein L-histidine = ADP + protein N-phospho-L-histidine.</text>
        <dbReference type="EC" id="2.7.13.3"/>
    </reaction>
</comment>
<reference evidence="10 13" key="2">
    <citation type="submission" date="2018-03" db="EMBL/GenBank/DDBJ databases">
        <title>Genomic Encyclopedia of Archaeal and Bacterial Type Strains, Phase II (KMG-II): from individual species to whole genera.</title>
        <authorList>
            <person name="Goeker M."/>
        </authorList>
    </citation>
    <scope>NUCLEOTIDE SEQUENCE [LARGE SCALE GENOMIC DNA]</scope>
    <source>
        <strain evidence="10 13">DSM 29956</strain>
    </source>
</reference>
<feature type="transmembrane region" description="Helical" evidence="8">
    <location>
        <begin position="291"/>
        <end position="312"/>
    </location>
</feature>